<accession>A0A1R4J4A3</accession>
<evidence type="ECO:0000313" key="1">
    <source>
        <dbReference type="EMBL" id="SJN26906.1"/>
    </source>
</evidence>
<organism evidence="1 2">
    <name type="scientific">Micrococcus lylae</name>
    <dbReference type="NCBI Taxonomy" id="1273"/>
    <lineage>
        <taxon>Bacteria</taxon>
        <taxon>Bacillati</taxon>
        <taxon>Actinomycetota</taxon>
        <taxon>Actinomycetes</taxon>
        <taxon>Micrococcales</taxon>
        <taxon>Micrococcaceae</taxon>
        <taxon>Micrococcus</taxon>
    </lineage>
</organism>
<reference evidence="1 2" key="1">
    <citation type="submission" date="2017-02" db="EMBL/GenBank/DDBJ databases">
        <authorList>
            <person name="Peterson S.W."/>
        </authorList>
    </citation>
    <scope>NUCLEOTIDE SEQUENCE [LARGE SCALE GENOMIC DNA]</scope>
    <source>
        <strain evidence="1 2">2B3F</strain>
    </source>
</reference>
<sequence>MTADDLRDFDQPEHHNSIGRVFTLARQRGHLTPVGYGLARAKSRHRGVVRLWAPTPALMQAGGL</sequence>
<name>A0A1R4J4A3_9MICC</name>
<dbReference type="EMBL" id="FUKP01000041">
    <property type="protein sequence ID" value="SJN26906.1"/>
    <property type="molecule type" value="Genomic_DNA"/>
</dbReference>
<proteinExistence type="predicted"/>
<protein>
    <submittedName>
        <fullName evidence="1">Uncharacterized protein</fullName>
    </submittedName>
</protein>
<dbReference type="AlphaFoldDB" id="A0A1R4J4A3"/>
<evidence type="ECO:0000313" key="2">
    <source>
        <dbReference type="Proteomes" id="UP000196230"/>
    </source>
</evidence>
<dbReference type="Proteomes" id="UP000196230">
    <property type="component" value="Unassembled WGS sequence"/>
</dbReference>
<gene>
    <name evidence="1" type="ORF">FM125_06445</name>
</gene>